<proteinExistence type="predicted"/>
<dbReference type="InterPro" id="IPR004509">
    <property type="entry name" value="Competence_ComEA_HhH"/>
</dbReference>
<dbReference type="AlphaFoldDB" id="A0A7V6A3R7"/>
<organism evidence="1">
    <name type="scientific">Desulfobacca acetoxidans</name>
    <dbReference type="NCBI Taxonomy" id="60893"/>
    <lineage>
        <taxon>Bacteria</taxon>
        <taxon>Pseudomonadati</taxon>
        <taxon>Thermodesulfobacteriota</taxon>
        <taxon>Desulfobaccia</taxon>
        <taxon>Desulfobaccales</taxon>
        <taxon>Desulfobaccaceae</taxon>
        <taxon>Desulfobacca</taxon>
    </lineage>
</organism>
<evidence type="ECO:0000313" key="1">
    <source>
        <dbReference type="EMBL" id="HHS29580.1"/>
    </source>
</evidence>
<dbReference type="PANTHER" id="PTHR21180:SF32">
    <property type="entry name" value="ENDONUCLEASE_EXONUCLEASE_PHOSPHATASE FAMILY DOMAIN-CONTAINING PROTEIN 1"/>
    <property type="match status" value="1"/>
</dbReference>
<dbReference type="PANTHER" id="PTHR21180">
    <property type="entry name" value="ENDONUCLEASE/EXONUCLEASE/PHOSPHATASE FAMILY DOMAIN-CONTAINING PROTEIN 1"/>
    <property type="match status" value="1"/>
</dbReference>
<dbReference type="InterPro" id="IPR010994">
    <property type="entry name" value="RuvA_2-like"/>
</dbReference>
<evidence type="ECO:0008006" key="2">
    <source>
        <dbReference type="Google" id="ProtNLM"/>
    </source>
</evidence>
<protein>
    <recommendedName>
        <fullName evidence="2">Helix-hairpin-helix domain-containing protein</fullName>
    </recommendedName>
</protein>
<name>A0A7V6A3R7_9BACT</name>
<dbReference type="NCBIfam" id="TIGR00426">
    <property type="entry name" value="competence protein ComEA helix-hairpin-helix repeat region"/>
    <property type="match status" value="1"/>
</dbReference>
<gene>
    <name evidence="1" type="ORF">ENV52_07765</name>
</gene>
<sequence length="182" mass="19485">MPAFSRAQLGILLLVAALLLSLYAWRGHTFWLSAASRTTGVQPVVVEITGEVAHPGVYSFAAPPTLLAVWRQAGGPEPLPSPDQTLPSETRIQVSADGTYCLGHMSAERLLTLGLALDVNTATARDLETLPGVGPVLAQRIIAYRQSRGPFHKIDDLLSVHGIGKKKLAHLAPLIRVASQEK</sequence>
<reference evidence="1" key="1">
    <citation type="journal article" date="2020" name="mSystems">
        <title>Genome- and Community-Level Interaction Insights into Carbon Utilization and Element Cycling Functions of Hydrothermarchaeota in Hydrothermal Sediment.</title>
        <authorList>
            <person name="Zhou Z."/>
            <person name="Liu Y."/>
            <person name="Xu W."/>
            <person name="Pan J."/>
            <person name="Luo Z.H."/>
            <person name="Li M."/>
        </authorList>
    </citation>
    <scope>NUCLEOTIDE SEQUENCE [LARGE SCALE GENOMIC DNA]</scope>
    <source>
        <strain evidence="1">SpSt-767</strain>
    </source>
</reference>
<dbReference type="Pfam" id="PF12836">
    <property type="entry name" value="HHH_3"/>
    <property type="match status" value="1"/>
</dbReference>
<dbReference type="Gene3D" id="1.10.150.320">
    <property type="entry name" value="Photosystem II 12 kDa extrinsic protein"/>
    <property type="match status" value="1"/>
</dbReference>
<accession>A0A7V6A3R7</accession>
<comment type="caution">
    <text evidence="1">The sequence shown here is derived from an EMBL/GenBank/DDBJ whole genome shotgun (WGS) entry which is preliminary data.</text>
</comment>
<dbReference type="InterPro" id="IPR051675">
    <property type="entry name" value="Endo/Exo/Phosphatase_dom_1"/>
</dbReference>
<dbReference type="SUPFAM" id="SSF47781">
    <property type="entry name" value="RuvA domain 2-like"/>
    <property type="match status" value="1"/>
</dbReference>
<dbReference type="GO" id="GO:0015628">
    <property type="term" value="P:protein secretion by the type II secretion system"/>
    <property type="evidence" value="ECO:0007669"/>
    <property type="project" value="TreeGrafter"/>
</dbReference>
<dbReference type="EMBL" id="DTGR01000125">
    <property type="protein sequence ID" value="HHS29580.1"/>
    <property type="molecule type" value="Genomic_DNA"/>
</dbReference>
<dbReference type="GO" id="GO:0015627">
    <property type="term" value="C:type II protein secretion system complex"/>
    <property type="evidence" value="ECO:0007669"/>
    <property type="project" value="TreeGrafter"/>
</dbReference>